<sequence length="588" mass="60362">MKKILFFIAVSAAAINLNAQVSLAATSGTTTGTYTTLKGAFDAINAGTHQGAITITITGNTTETASAVLNASTGAASYTSLLVKPGTGVTATISGAITTALIKINGGDNVTIDGSNNGTTTRNLTLTNTYVATGATPVIAWVASTATDGSENVTFKNTNIIGASSSGTVVGIIVSGSTLGAEAEVSNNNFMSINNVFNKAQNAIFAIGNSVNTDQGFMIKNNVIGSTVLADKMGFRGIAVQNAKNFEISGNTITGVTLSSTSTASGILVGAAGNNGAVFNNKISDISNTNTGGYGANGLYFNCSSATANMIAYNNIISGVTGYGYALGAAVADNGYGIVIGAGAGYKVYYNTVVMNANQNVSGRPAALNVLSAVTAAGAIDLRNNVFVNSQTQAGDRYTIYSGAANTVFSNINYNDYFTSGANLGFIGSARISLADIQTGFGGNVNSINVLPVFVSATDFHLASSGNTALDNKGTPVTEVTVDADGNARNATTPDLGAYEFTATVLAVQDIAKKKINYYPNPVVDFVTINDVNKIKTVEVYNAVGQRVIIENANSEKASIDMRQVPAGVYILKVNSDKESQSIKIIKR</sequence>
<dbReference type="NCBIfam" id="TIGR04183">
    <property type="entry name" value="Por_Secre_tail"/>
    <property type="match status" value="1"/>
</dbReference>
<dbReference type="SUPFAM" id="SSF51126">
    <property type="entry name" value="Pectin lyase-like"/>
    <property type="match status" value="1"/>
</dbReference>
<dbReference type="InterPro" id="IPR026444">
    <property type="entry name" value="Secre_tail"/>
</dbReference>
<keyword evidence="1 2" id="KW-0732">Signal</keyword>
<dbReference type="InterPro" id="IPR006626">
    <property type="entry name" value="PbH1"/>
</dbReference>
<feature type="chain" id="PRO_5012432531" evidence="2">
    <location>
        <begin position="25"/>
        <end position="588"/>
    </location>
</feature>
<evidence type="ECO:0000313" key="5">
    <source>
        <dbReference type="Proteomes" id="UP000184364"/>
    </source>
</evidence>
<dbReference type="OrthoDB" id="626902at2"/>
<dbReference type="EMBL" id="FRAV01000030">
    <property type="protein sequence ID" value="SHL98655.1"/>
    <property type="molecule type" value="Genomic_DNA"/>
</dbReference>
<name>A0A1M7F3T1_9FLAO</name>
<dbReference type="Pfam" id="PF18962">
    <property type="entry name" value="Por_Secre_tail"/>
    <property type="match status" value="1"/>
</dbReference>
<organism evidence="4 5">
    <name type="scientific">Chryseobacterium polytrichastri</name>
    <dbReference type="NCBI Taxonomy" id="1302687"/>
    <lineage>
        <taxon>Bacteria</taxon>
        <taxon>Pseudomonadati</taxon>
        <taxon>Bacteroidota</taxon>
        <taxon>Flavobacteriia</taxon>
        <taxon>Flavobacteriales</taxon>
        <taxon>Weeksellaceae</taxon>
        <taxon>Chryseobacterium group</taxon>
        <taxon>Chryseobacterium</taxon>
    </lineage>
</organism>
<feature type="domain" description="Secretion system C-terminal sorting" evidence="3">
    <location>
        <begin position="519"/>
        <end position="586"/>
    </location>
</feature>
<protein>
    <submittedName>
        <fullName evidence="4">Por secretion system C-terminal sorting domain-containing protein</fullName>
    </submittedName>
</protein>
<evidence type="ECO:0000259" key="3">
    <source>
        <dbReference type="Pfam" id="PF18962"/>
    </source>
</evidence>
<dbReference type="AlphaFoldDB" id="A0A1M7F3T1"/>
<dbReference type="SMART" id="SM00710">
    <property type="entry name" value="PbH1"/>
    <property type="match status" value="5"/>
</dbReference>
<evidence type="ECO:0000256" key="1">
    <source>
        <dbReference type="ARBA" id="ARBA00022729"/>
    </source>
</evidence>
<keyword evidence="5" id="KW-1185">Reference proteome</keyword>
<evidence type="ECO:0000256" key="2">
    <source>
        <dbReference type="SAM" id="SignalP"/>
    </source>
</evidence>
<dbReference type="Proteomes" id="UP000184364">
    <property type="component" value="Unassembled WGS sequence"/>
</dbReference>
<dbReference type="InterPro" id="IPR011050">
    <property type="entry name" value="Pectin_lyase_fold/virulence"/>
</dbReference>
<dbReference type="RefSeq" id="WP_073295328.1">
    <property type="nucleotide sequence ID" value="NZ_FRAV01000030.1"/>
</dbReference>
<gene>
    <name evidence="4" type="ORF">SAMN05444267_103039</name>
</gene>
<feature type="signal peptide" evidence="2">
    <location>
        <begin position="1"/>
        <end position="24"/>
    </location>
</feature>
<accession>A0A1M7F3T1</accession>
<evidence type="ECO:0000313" key="4">
    <source>
        <dbReference type="EMBL" id="SHL98655.1"/>
    </source>
</evidence>
<reference evidence="5" key="1">
    <citation type="submission" date="2016-11" db="EMBL/GenBank/DDBJ databases">
        <authorList>
            <person name="Varghese N."/>
            <person name="Submissions S."/>
        </authorList>
    </citation>
    <scope>NUCLEOTIDE SEQUENCE [LARGE SCALE GENOMIC DNA]</scope>
    <source>
        <strain evidence="5">DSM 26899</strain>
    </source>
</reference>
<proteinExistence type="predicted"/>
<dbReference type="STRING" id="1302687.SAMN05444267_103039"/>